<dbReference type="InterPro" id="IPR036390">
    <property type="entry name" value="WH_DNA-bd_sf"/>
</dbReference>
<keyword evidence="3" id="KW-0804">Transcription</keyword>
<dbReference type="InterPro" id="IPR005471">
    <property type="entry name" value="Tscrpt_reg_IclR_N"/>
</dbReference>
<dbReference type="Gene3D" id="1.10.10.10">
    <property type="entry name" value="Winged helix-like DNA-binding domain superfamily/Winged helix DNA-binding domain"/>
    <property type="match status" value="1"/>
</dbReference>
<dbReference type="InterPro" id="IPR029016">
    <property type="entry name" value="GAF-like_dom_sf"/>
</dbReference>
<sequence>MPQIVPAAQRALQVFEVFARERRPLTNSDLAQALDLAGSSCSDLVYTLIEAGYLLRTPKGRLLYPTSRLGELVQRFVPTDPLQMFAAEALELLSKRSGETSMCGYLVGNKIKIFSCQESPRALRYVLLPGTELDVHSTALGKAILGALAPAERDTLIDLLPMTQATPHSIQDRGQLRKEIEEGIKKGTFTARDEGGEGVTAIGIAGKINGRVTALSLVGPTSRMEKSMDQYVGILLQARGEFF</sequence>
<evidence type="ECO:0000313" key="6">
    <source>
        <dbReference type="EMBL" id="ABM58666.1"/>
    </source>
</evidence>
<evidence type="ECO:0000313" key="7">
    <source>
        <dbReference type="Proteomes" id="UP000000374"/>
    </source>
</evidence>
<keyword evidence="2" id="KW-0238">DNA-binding</keyword>
<dbReference type="OrthoDB" id="7274111at2"/>
<reference evidence="7" key="1">
    <citation type="submission" date="2006-12" db="EMBL/GenBank/DDBJ databases">
        <title>Complete sequence of chromosome 1 of Verminephrobacter eiseniae EF01-2.</title>
        <authorList>
            <person name="Copeland A."/>
            <person name="Lucas S."/>
            <person name="Lapidus A."/>
            <person name="Barry K."/>
            <person name="Detter J.C."/>
            <person name="Glavina del Rio T."/>
            <person name="Dalin E."/>
            <person name="Tice H."/>
            <person name="Pitluck S."/>
            <person name="Chertkov O."/>
            <person name="Brettin T."/>
            <person name="Bruce D."/>
            <person name="Han C."/>
            <person name="Tapia R."/>
            <person name="Gilna P."/>
            <person name="Schmutz J."/>
            <person name="Larimer F."/>
            <person name="Land M."/>
            <person name="Hauser L."/>
            <person name="Kyrpides N."/>
            <person name="Kim E."/>
            <person name="Stahl D."/>
            <person name="Richardson P."/>
        </authorList>
    </citation>
    <scope>NUCLEOTIDE SEQUENCE [LARGE SCALE GENOMIC DNA]</scope>
    <source>
        <strain evidence="7">EF01-2</strain>
    </source>
</reference>
<dbReference type="GeneID" id="76461415"/>
<feature type="domain" description="HTH iclR-type" evidence="4">
    <location>
        <begin position="5"/>
        <end position="71"/>
    </location>
</feature>
<evidence type="ECO:0000256" key="2">
    <source>
        <dbReference type="ARBA" id="ARBA00023125"/>
    </source>
</evidence>
<feature type="domain" description="IclR-ED" evidence="5">
    <location>
        <begin position="68"/>
        <end position="243"/>
    </location>
</feature>
<dbReference type="PROSITE" id="PS51078">
    <property type="entry name" value="ICLR_ED"/>
    <property type="match status" value="1"/>
</dbReference>
<dbReference type="GO" id="GO:0003677">
    <property type="term" value="F:DNA binding"/>
    <property type="evidence" value="ECO:0007669"/>
    <property type="project" value="UniProtKB-KW"/>
</dbReference>
<dbReference type="SUPFAM" id="SSF46785">
    <property type="entry name" value="Winged helix' DNA-binding domain"/>
    <property type="match status" value="1"/>
</dbReference>
<dbReference type="GO" id="GO:0045892">
    <property type="term" value="P:negative regulation of DNA-templated transcription"/>
    <property type="evidence" value="ECO:0007669"/>
    <property type="project" value="TreeGrafter"/>
</dbReference>
<name>A1WM09_VEREI</name>
<accession>A1WM09</accession>
<evidence type="ECO:0000256" key="1">
    <source>
        <dbReference type="ARBA" id="ARBA00023015"/>
    </source>
</evidence>
<evidence type="ECO:0000256" key="3">
    <source>
        <dbReference type="ARBA" id="ARBA00023163"/>
    </source>
</evidence>
<dbReference type="InterPro" id="IPR014757">
    <property type="entry name" value="Tscrpt_reg_IclR_C"/>
</dbReference>
<dbReference type="eggNOG" id="COG1414">
    <property type="taxonomic scope" value="Bacteria"/>
</dbReference>
<protein>
    <submittedName>
        <fullName evidence="6">Regulatory proteins, IclR</fullName>
    </submittedName>
</protein>
<dbReference type="PANTHER" id="PTHR30136">
    <property type="entry name" value="HELIX-TURN-HELIX TRANSCRIPTIONAL REGULATOR, ICLR FAMILY"/>
    <property type="match status" value="1"/>
</dbReference>
<dbReference type="STRING" id="391735.Veis_2930"/>
<dbReference type="InterPro" id="IPR036388">
    <property type="entry name" value="WH-like_DNA-bd_sf"/>
</dbReference>
<dbReference type="Gene3D" id="3.30.450.40">
    <property type="match status" value="1"/>
</dbReference>
<dbReference type="Pfam" id="PF01614">
    <property type="entry name" value="IclR_C"/>
    <property type="match status" value="1"/>
</dbReference>
<dbReference type="GO" id="GO:0003700">
    <property type="term" value="F:DNA-binding transcription factor activity"/>
    <property type="evidence" value="ECO:0007669"/>
    <property type="project" value="TreeGrafter"/>
</dbReference>
<dbReference type="InterPro" id="IPR050707">
    <property type="entry name" value="HTH_MetabolicPath_Reg"/>
</dbReference>
<organism evidence="6 7">
    <name type="scientific">Verminephrobacter eiseniae (strain EF01-2)</name>
    <dbReference type="NCBI Taxonomy" id="391735"/>
    <lineage>
        <taxon>Bacteria</taxon>
        <taxon>Pseudomonadati</taxon>
        <taxon>Pseudomonadota</taxon>
        <taxon>Betaproteobacteria</taxon>
        <taxon>Burkholderiales</taxon>
        <taxon>Comamonadaceae</taxon>
        <taxon>Verminephrobacter</taxon>
    </lineage>
</organism>
<dbReference type="PROSITE" id="PS51077">
    <property type="entry name" value="HTH_ICLR"/>
    <property type="match status" value="1"/>
</dbReference>
<proteinExistence type="predicted"/>
<dbReference type="PANTHER" id="PTHR30136:SF35">
    <property type="entry name" value="HTH-TYPE TRANSCRIPTIONAL REGULATOR RV1719"/>
    <property type="match status" value="1"/>
</dbReference>
<dbReference type="AlphaFoldDB" id="A1WM09"/>
<dbReference type="SUPFAM" id="SSF55781">
    <property type="entry name" value="GAF domain-like"/>
    <property type="match status" value="1"/>
</dbReference>
<dbReference type="EMBL" id="CP000542">
    <property type="protein sequence ID" value="ABM58666.1"/>
    <property type="molecule type" value="Genomic_DNA"/>
</dbReference>
<dbReference type="Proteomes" id="UP000000374">
    <property type="component" value="Chromosome"/>
</dbReference>
<dbReference type="HOGENOM" id="CLU_062618_3_1_4"/>
<gene>
    <name evidence="6" type="ordered locus">Veis_2930</name>
</gene>
<dbReference type="KEGG" id="vei:Veis_2930"/>
<evidence type="ECO:0000259" key="5">
    <source>
        <dbReference type="PROSITE" id="PS51078"/>
    </source>
</evidence>
<dbReference type="RefSeq" id="WP_011810662.1">
    <property type="nucleotide sequence ID" value="NC_008786.1"/>
</dbReference>
<dbReference type="Pfam" id="PF09339">
    <property type="entry name" value="HTH_IclR"/>
    <property type="match status" value="1"/>
</dbReference>
<keyword evidence="1" id="KW-0805">Transcription regulation</keyword>
<evidence type="ECO:0000259" key="4">
    <source>
        <dbReference type="PROSITE" id="PS51077"/>
    </source>
</evidence>
<keyword evidence="7" id="KW-1185">Reference proteome</keyword>